<dbReference type="Proteomes" id="UP001149074">
    <property type="component" value="Unassembled WGS sequence"/>
</dbReference>
<comment type="caution">
    <text evidence="1">The sequence shown here is derived from an EMBL/GenBank/DDBJ whole genome shotgun (WGS) entry which is preliminary data.</text>
</comment>
<organism evidence="1 2">
    <name type="scientific">Penicillium argentinense</name>
    <dbReference type="NCBI Taxonomy" id="1131581"/>
    <lineage>
        <taxon>Eukaryota</taxon>
        <taxon>Fungi</taxon>
        <taxon>Dikarya</taxon>
        <taxon>Ascomycota</taxon>
        <taxon>Pezizomycotina</taxon>
        <taxon>Eurotiomycetes</taxon>
        <taxon>Eurotiomycetidae</taxon>
        <taxon>Eurotiales</taxon>
        <taxon>Aspergillaceae</taxon>
        <taxon>Penicillium</taxon>
    </lineage>
</organism>
<keyword evidence="2" id="KW-1185">Reference proteome</keyword>
<dbReference type="RefSeq" id="XP_056475712.1">
    <property type="nucleotide sequence ID" value="XM_056619553.1"/>
</dbReference>
<evidence type="ECO:0000313" key="2">
    <source>
        <dbReference type="Proteomes" id="UP001149074"/>
    </source>
</evidence>
<reference evidence="1" key="2">
    <citation type="journal article" date="2023" name="IMA Fungus">
        <title>Comparative genomic study of the Penicillium genus elucidates a diverse pangenome and 15 lateral gene transfer events.</title>
        <authorList>
            <person name="Petersen C."/>
            <person name="Sorensen T."/>
            <person name="Nielsen M.R."/>
            <person name="Sondergaard T.E."/>
            <person name="Sorensen J.L."/>
            <person name="Fitzpatrick D.A."/>
            <person name="Frisvad J.C."/>
            <person name="Nielsen K.L."/>
        </authorList>
    </citation>
    <scope>NUCLEOTIDE SEQUENCE</scope>
    <source>
        <strain evidence="1">IBT 30761</strain>
    </source>
</reference>
<protein>
    <submittedName>
        <fullName evidence="1">Uncharacterized protein</fullName>
    </submittedName>
</protein>
<gene>
    <name evidence="1" type="ORF">N7532_007060</name>
</gene>
<name>A0A9W9FH75_9EURO</name>
<dbReference type="GeneID" id="81358532"/>
<reference evidence="1" key="1">
    <citation type="submission" date="2022-11" db="EMBL/GenBank/DDBJ databases">
        <authorList>
            <person name="Petersen C."/>
        </authorList>
    </citation>
    <scope>NUCLEOTIDE SEQUENCE</scope>
    <source>
        <strain evidence="1">IBT 30761</strain>
    </source>
</reference>
<dbReference type="EMBL" id="JAPQKI010000005">
    <property type="protein sequence ID" value="KAJ5100059.1"/>
    <property type="molecule type" value="Genomic_DNA"/>
</dbReference>
<dbReference type="OrthoDB" id="10001928at2759"/>
<dbReference type="AlphaFoldDB" id="A0A9W9FH75"/>
<accession>A0A9W9FH75</accession>
<evidence type="ECO:0000313" key="1">
    <source>
        <dbReference type="EMBL" id="KAJ5100059.1"/>
    </source>
</evidence>
<sequence>MCIANAATFPLTRKGTRLAKLARAFILNGVTILQRVISNQPQHYSHDHFYFGLISEAIEALRMLRSLLIQRTQIQGGNEKMLEQRIRHSAPDNFNDSTWNTNALDILNYVTATDWMYEVPEPFIGFLDVDELDVGQLPRSPLGPG</sequence>
<proteinExistence type="predicted"/>